<reference evidence="13" key="1">
    <citation type="submission" date="2023-11" db="EMBL/GenBank/DDBJ databases">
        <authorList>
            <person name="Alioto T."/>
            <person name="Alioto T."/>
            <person name="Gomez Garrido J."/>
        </authorList>
    </citation>
    <scope>NUCLEOTIDE SEQUENCE</scope>
</reference>
<evidence type="ECO:0000256" key="1">
    <source>
        <dbReference type="ARBA" id="ARBA00004141"/>
    </source>
</evidence>
<dbReference type="Pfam" id="PF00005">
    <property type="entry name" value="ABC_tran"/>
    <property type="match status" value="1"/>
</dbReference>
<dbReference type="PROSITE" id="PS50929">
    <property type="entry name" value="ABC_TM1F"/>
    <property type="match status" value="1"/>
</dbReference>
<keyword evidence="7 10" id="KW-0472">Membrane</keyword>
<dbReference type="Pfam" id="PF00664">
    <property type="entry name" value="ABC_membrane"/>
    <property type="match status" value="1"/>
</dbReference>
<comment type="caution">
    <text evidence="13">The sequence shown here is derived from an EMBL/GenBank/DDBJ whole genome shotgun (WGS) entry which is preliminary data.</text>
</comment>
<evidence type="ECO:0000256" key="6">
    <source>
        <dbReference type="ARBA" id="ARBA00022989"/>
    </source>
</evidence>
<dbReference type="InterPro" id="IPR027417">
    <property type="entry name" value="P-loop_NTPase"/>
</dbReference>
<feature type="transmembrane region" description="Helical" evidence="10">
    <location>
        <begin position="408"/>
        <end position="430"/>
    </location>
</feature>
<feature type="domain" description="ABC transmembrane type-1" evidence="12">
    <location>
        <begin position="296"/>
        <end position="581"/>
    </location>
</feature>
<dbReference type="GO" id="GO:0005774">
    <property type="term" value="C:vacuolar membrane"/>
    <property type="evidence" value="ECO:0007669"/>
    <property type="project" value="TreeGrafter"/>
</dbReference>
<dbReference type="SUPFAM" id="SSF90123">
    <property type="entry name" value="ABC transporter transmembrane region"/>
    <property type="match status" value="1"/>
</dbReference>
<evidence type="ECO:0000256" key="3">
    <source>
        <dbReference type="ARBA" id="ARBA00022692"/>
    </source>
</evidence>
<dbReference type="GO" id="GO:0005524">
    <property type="term" value="F:ATP binding"/>
    <property type="evidence" value="ECO:0007669"/>
    <property type="project" value="UniProtKB-KW"/>
</dbReference>
<keyword evidence="2" id="KW-0813">Transport</keyword>
<dbReference type="GO" id="GO:0016887">
    <property type="term" value="F:ATP hydrolysis activity"/>
    <property type="evidence" value="ECO:0007669"/>
    <property type="project" value="InterPro"/>
</dbReference>
<feature type="transmembrane region" description="Helical" evidence="10">
    <location>
        <begin position="88"/>
        <end position="107"/>
    </location>
</feature>
<feature type="domain" description="ABC transporter" evidence="11">
    <location>
        <begin position="615"/>
        <end position="849"/>
    </location>
</feature>
<feature type="transmembrane region" description="Helical" evidence="10">
    <location>
        <begin position="14"/>
        <end position="39"/>
    </location>
</feature>
<dbReference type="EMBL" id="CAVMBE010000055">
    <property type="protein sequence ID" value="CAK4031949.1"/>
    <property type="molecule type" value="Genomic_DNA"/>
</dbReference>
<feature type="compositionally biased region" description="Acidic residues" evidence="9">
    <location>
        <begin position="223"/>
        <end position="249"/>
    </location>
</feature>
<feature type="transmembrane region" description="Helical" evidence="10">
    <location>
        <begin position="436"/>
        <end position="458"/>
    </location>
</feature>
<sequence length="857" mass="95628">MAPHSPPTTMALNIVHYIAPIATAIYFLAAKSAAACLLQKPPKRSSNNTRRYFAIVVQVLAALTVAAEGIVSVLQYFRQPGWYATEDYTIYLVLLFAIHNSFALGLFETKKTVWHPYLGSWLLALCFDISIVTLQGLRVPSNGFSKARMAFCITRAALLTLLSLSTSWFILQDRRRSIKLDSESEALLATHANGNGNTNRRKKKKATGPDPSPADSLFPSDTSEADAVETENVGENDSDDDIDSDSEEPERDKELKEQQRARLKAAGSWINYLKEFKIFIPLLLPKKDRKIQACLLTIAVCIIAQRALNILLPRQMGIIVNDLTATAGTGHMPWRDLGLWLLFATLQSGFGISLVKQVVQLPVQQYGYKAISETAFRHIMGLSMDFHNEKNSGELIRAIQQGTNLQDLASFIFFTVFPMFFDLILAFFYVTTLFDIYMTLILFCVGIAYVWVGAKVTAMSVKSRRRFNTAWREESKVQNEAISQWQTVSHFNRGQYESQRYSNTVDKFNKTEWVYYTTWYLGGAAQSFMMTTGRLSAYLLAAYRVSQGRAPIGNLITLIQYWGSIEGPLSSVSFSIRRISSMLTDSERMLQLLTTKPSVVDAPDARELEITAGEVAFNHVSFAYDPRRPTLKDVDFTVKPGQTIALVGETGGGKSTVLKLLYRYYDVSSGSICIDGSDVREVTLDSLRDSFGMVPQDPSLFNDTLMENIRYADLTASDQDVLEACKAAAIHDKIMSFPDGYKAKVGERGVKLSGGELQRVSIARAILRKPKIVLLDEATSMIDAETEAVIQEAFRKLTASRTTFIVAHRLSTIQHADVILVINDGQIVERGTHAELFALNGKYVSLWSKQLNKNPVV</sequence>
<evidence type="ECO:0000313" key="13">
    <source>
        <dbReference type="EMBL" id="CAK4031949.1"/>
    </source>
</evidence>
<dbReference type="InterPro" id="IPR036640">
    <property type="entry name" value="ABC1_TM_sf"/>
</dbReference>
<dbReference type="PROSITE" id="PS50893">
    <property type="entry name" value="ABC_TRANSPORTER_2"/>
    <property type="match status" value="1"/>
</dbReference>
<feature type="transmembrane region" description="Helical" evidence="10">
    <location>
        <begin position="51"/>
        <end position="76"/>
    </location>
</feature>
<dbReference type="AlphaFoldDB" id="A0AAI8Z3Q8"/>
<evidence type="ECO:0000256" key="9">
    <source>
        <dbReference type="SAM" id="MobiDB-lite"/>
    </source>
</evidence>
<dbReference type="InterPro" id="IPR039421">
    <property type="entry name" value="Type_1_exporter"/>
</dbReference>
<dbReference type="Proteomes" id="UP001296104">
    <property type="component" value="Unassembled WGS sequence"/>
</dbReference>
<comment type="similarity">
    <text evidence="8">Belongs to the ABC transporter superfamily. ABCB family. Heavy Metal importer (TC 3.A.1.210) subfamily.</text>
</comment>
<evidence type="ECO:0000256" key="8">
    <source>
        <dbReference type="ARBA" id="ARBA00024363"/>
    </source>
</evidence>
<dbReference type="SUPFAM" id="SSF52540">
    <property type="entry name" value="P-loop containing nucleoside triphosphate hydrolases"/>
    <property type="match status" value="1"/>
</dbReference>
<dbReference type="Gene3D" id="3.40.50.300">
    <property type="entry name" value="P-loop containing nucleotide triphosphate hydrolases"/>
    <property type="match status" value="1"/>
</dbReference>
<dbReference type="PANTHER" id="PTHR24221">
    <property type="entry name" value="ATP-BINDING CASSETTE SUB-FAMILY B"/>
    <property type="match status" value="1"/>
</dbReference>
<accession>A0AAI8Z3Q8</accession>
<keyword evidence="6 10" id="KW-1133">Transmembrane helix</keyword>
<dbReference type="PROSITE" id="PS00211">
    <property type="entry name" value="ABC_TRANSPORTER_1"/>
    <property type="match status" value="1"/>
</dbReference>
<dbReference type="CDD" id="cd18583">
    <property type="entry name" value="ABC_6TM_HMT1"/>
    <property type="match status" value="1"/>
</dbReference>
<comment type="subcellular location">
    <subcellularLocation>
        <location evidence="1">Membrane</location>
        <topology evidence="1">Multi-pass membrane protein</topology>
    </subcellularLocation>
</comment>
<dbReference type="InterPro" id="IPR011527">
    <property type="entry name" value="ABC1_TM_dom"/>
</dbReference>
<name>A0AAI8Z3Q8_9PEZI</name>
<feature type="transmembrane region" description="Helical" evidence="10">
    <location>
        <begin position="114"/>
        <end position="135"/>
    </location>
</feature>
<evidence type="ECO:0000259" key="11">
    <source>
        <dbReference type="PROSITE" id="PS50893"/>
    </source>
</evidence>
<proteinExistence type="inferred from homology"/>
<evidence type="ECO:0000256" key="10">
    <source>
        <dbReference type="SAM" id="Phobius"/>
    </source>
</evidence>
<evidence type="ECO:0000259" key="12">
    <source>
        <dbReference type="PROSITE" id="PS50929"/>
    </source>
</evidence>
<evidence type="ECO:0000256" key="4">
    <source>
        <dbReference type="ARBA" id="ARBA00022741"/>
    </source>
</evidence>
<evidence type="ECO:0000256" key="5">
    <source>
        <dbReference type="ARBA" id="ARBA00022840"/>
    </source>
</evidence>
<keyword evidence="4" id="KW-0547">Nucleotide-binding</keyword>
<organism evidence="13 14">
    <name type="scientific">Lecanosticta acicola</name>
    <dbReference type="NCBI Taxonomy" id="111012"/>
    <lineage>
        <taxon>Eukaryota</taxon>
        <taxon>Fungi</taxon>
        <taxon>Dikarya</taxon>
        <taxon>Ascomycota</taxon>
        <taxon>Pezizomycotina</taxon>
        <taxon>Dothideomycetes</taxon>
        <taxon>Dothideomycetidae</taxon>
        <taxon>Mycosphaerellales</taxon>
        <taxon>Mycosphaerellaceae</taxon>
        <taxon>Lecanosticta</taxon>
    </lineage>
</organism>
<protein>
    <submittedName>
        <fullName evidence="13">Heavy metal tolerance</fullName>
    </submittedName>
</protein>
<evidence type="ECO:0000313" key="14">
    <source>
        <dbReference type="Proteomes" id="UP001296104"/>
    </source>
</evidence>
<evidence type="ECO:0000256" key="2">
    <source>
        <dbReference type="ARBA" id="ARBA00022448"/>
    </source>
</evidence>
<dbReference type="FunFam" id="3.40.50.300:FF:000287">
    <property type="entry name" value="Multidrug ABC transporter ATP-binding protein"/>
    <property type="match status" value="1"/>
</dbReference>
<dbReference type="InterPro" id="IPR003593">
    <property type="entry name" value="AAA+_ATPase"/>
</dbReference>
<feature type="region of interest" description="Disordered" evidence="9">
    <location>
        <begin position="189"/>
        <end position="258"/>
    </location>
</feature>
<dbReference type="InterPro" id="IPR017871">
    <property type="entry name" value="ABC_transporter-like_CS"/>
</dbReference>
<dbReference type="Gene3D" id="1.20.1560.10">
    <property type="entry name" value="ABC transporter type 1, transmembrane domain"/>
    <property type="match status" value="1"/>
</dbReference>
<keyword evidence="14" id="KW-1185">Reference proteome</keyword>
<feature type="transmembrane region" description="Helical" evidence="10">
    <location>
        <begin position="147"/>
        <end position="171"/>
    </location>
</feature>
<evidence type="ECO:0000256" key="7">
    <source>
        <dbReference type="ARBA" id="ARBA00023136"/>
    </source>
</evidence>
<dbReference type="InterPro" id="IPR003439">
    <property type="entry name" value="ABC_transporter-like_ATP-bd"/>
</dbReference>
<dbReference type="SMART" id="SM00382">
    <property type="entry name" value="AAA"/>
    <property type="match status" value="1"/>
</dbReference>
<dbReference type="GO" id="GO:0140359">
    <property type="term" value="F:ABC-type transporter activity"/>
    <property type="evidence" value="ECO:0007669"/>
    <property type="project" value="InterPro"/>
</dbReference>
<keyword evidence="5" id="KW-0067">ATP-binding</keyword>
<keyword evidence="3 10" id="KW-0812">Transmembrane</keyword>
<dbReference type="PANTHER" id="PTHR24221:SF651">
    <property type="entry name" value="HEAVY METAL TOLERANCE PROTEIN"/>
    <property type="match status" value="1"/>
</dbReference>
<gene>
    <name evidence="13" type="ORF">LECACI_7A007107</name>
</gene>